<dbReference type="CDD" id="cd00882">
    <property type="entry name" value="Ras_like_GTPase"/>
    <property type="match status" value="1"/>
</dbReference>
<evidence type="ECO:0000259" key="2">
    <source>
        <dbReference type="Pfam" id="PF06744"/>
    </source>
</evidence>
<evidence type="ECO:0000313" key="6">
    <source>
        <dbReference type="Proteomes" id="UP000574067"/>
    </source>
</evidence>
<dbReference type="PANTHER" id="PTHR36153">
    <property type="entry name" value="INNER MEMBRANE PROTEIN-RELATED"/>
    <property type="match status" value="1"/>
</dbReference>
<comment type="caution">
    <text evidence="5">The sequence shown here is derived from an EMBL/GenBank/DDBJ whole genome shotgun (WGS) entry which is preliminary data.</text>
</comment>
<dbReference type="EMBL" id="JABBFW010000029">
    <property type="protein sequence ID" value="NML18273.1"/>
    <property type="molecule type" value="Genomic_DNA"/>
</dbReference>
<evidence type="ECO:0000259" key="3">
    <source>
        <dbReference type="Pfam" id="PF06761"/>
    </source>
</evidence>
<keyword evidence="6" id="KW-1185">Reference proteome</keyword>
<dbReference type="Pfam" id="PF14331">
    <property type="entry name" value="IcmF-related_N"/>
    <property type="match status" value="1"/>
</dbReference>
<dbReference type="Pfam" id="PF06744">
    <property type="entry name" value="IcmF_C"/>
    <property type="match status" value="1"/>
</dbReference>
<sequence>MFRKLLGLVFNRWVLLAVLLLAAALVLWIVGPLLAIGEHRPLETERERWIAIAALAGATALMLAWKAWRARRGNQAVVDQLLAAPPTPAEVESPDLAAVRERFERALLTLRRARFGAAGLLSGWAARLNGRYLYELPWYLIIGAPGSGKTTALRNCGLNFPLAQAMGQDVLRGVGGTRNCDWWFTDRAVLIDTAGRFTTQDSDRDNDRTTWGGFLKLLKQARPRQPLNGVLVTVSVPDLLTRGAIDRAEYAAHVRQRVQELHEQLGLRLPIYLLVTKCDLMAGFAETFSHLGKAERAEPWGFTFDLAGKTQEHLQRFGPELDALQQRLGDGLIDRLQDERDAARRARVYGFPGQFAALRAPLQEFVDAAFSPSPYEVEPLLRGVYFVSGTQEGTPIDRVLAAVARSHRLEHAIPAPQAGTGKSFFLSRLITEVVFAESGVAGTNLAWERRRGLLMLGGYAALALVTTLALAAWISSYAGNRRYLDGVAARVDAVQRLVQGTPNRASAELQPIVPALEATRALARAGQDDEVPWLGFGLDQGRKMDSAAQAAYERMLVDALLPRLALRIEAQLRGTSSAPEADYEALKAYLMLYDPTHYDAAALKRHVEALWDADFGRSLDAERRAALSVHLEALLAQRMVVSPLPRDDALVQQARLRLAAVPLPQRVYRRLRHQGLGREFPEFTIARAAGANAALVFQRASGAPLTRGVPGLFSYDGYHRGFQKQVAQVAEELAQEQGWVLGVEEAAGGAAARLTATPALVDEVRRLYLNDYASAWEGFIADIRLQPPGNLTQAIQLARLLSVPDNPLAPLLRAISRETTLGAPDKAAGVIGKTGQQAGQTVDKLRGQILGTLTGGTTPASDGPGLEVQLVDERFAGLRQLVTAPEGGKAPLEDTMGLIAELHLQLTAADMALKGGSAPPPSPVPAKARAEAARMPQPLRGLLDTLAASSAQVSQTVLRQSLSNEVRSAVGEFCRQAVAGRYPLDRHAARDVTQADFALLFGPGGKIDQLFQQKLAAYVDTTTRPWRFRAVEGTPLGGDSGSLPQFQRAAAIRETFFAGGPTPSLRLEFKPLEMDPGISQFTLDVDGQLVRYAHGPAIPMAVQWPGPRGSSQVRVQLMPPSPTGASGLVKEGPWALFRLFDSVRIDPGGAPERFKATFDIDGRRAVFEVTASSVRNPFRLNELAEFSCPAGL</sequence>
<evidence type="ECO:0000313" key="5">
    <source>
        <dbReference type="EMBL" id="NML18273.1"/>
    </source>
</evidence>
<dbReference type="PANTHER" id="PTHR36153:SF1">
    <property type="entry name" value="TYPE VI SECRETION SYSTEM COMPONENT TSSM1"/>
    <property type="match status" value="1"/>
</dbReference>
<name>A0A848FJ59_9BURK</name>
<gene>
    <name evidence="5" type="primary">tssM</name>
    <name evidence="5" type="ORF">HHL10_25215</name>
</gene>
<dbReference type="InterPro" id="IPR053156">
    <property type="entry name" value="T6SS_TssM-like"/>
</dbReference>
<evidence type="ECO:0000259" key="4">
    <source>
        <dbReference type="Pfam" id="PF14331"/>
    </source>
</evidence>
<feature type="domain" description="IcmF-related" evidence="3">
    <location>
        <begin position="514"/>
        <end position="820"/>
    </location>
</feature>
<keyword evidence="1" id="KW-1133">Transmembrane helix</keyword>
<accession>A0A848FJ59</accession>
<dbReference type="InterPro" id="IPR009612">
    <property type="entry name" value="IcmF-rel"/>
</dbReference>
<dbReference type="InterPro" id="IPR027417">
    <property type="entry name" value="P-loop_NTPase"/>
</dbReference>
<proteinExistence type="predicted"/>
<keyword evidence="1" id="KW-0812">Transmembrane</keyword>
<dbReference type="InterPro" id="IPR010623">
    <property type="entry name" value="IcmF_C"/>
</dbReference>
<feature type="domain" description="Type VI secretion system component TssM1 N-terminal" evidence="4">
    <location>
        <begin position="205"/>
        <end position="461"/>
    </location>
</feature>
<dbReference type="RefSeq" id="WP_169163170.1">
    <property type="nucleotide sequence ID" value="NZ_JABBFW010000029.1"/>
</dbReference>
<dbReference type="InterPro" id="IPR017731">
    <property type="entry name" value="TssM1-like"/>
</dbReference>
<keyword evidence="1" id="KW-0472">Membrane</keyword>
<dbReference type="NCBIfam" id="TIGR03348">
    <property type="entry name" value="VI_IcmF"/>
    <property type="match status" value="1"/>
</dbReference>
<organism evidence="5 6">
    <name type="scientific">Azohydromonas caseinilytica</name>
    <dbReference type="NCBI Taxonomy" id="2728836"/>
    <lineage>
        <taxon>Bacteria</taxon>
        <taxon>Pseudomonadati</taxon>
        <taxon>Pseudomonadota</taxon>
        <taxon>Betaproteobacteria</taxon>
        <taxon>Burkholderiales</taxon>
        <taxon>Sphaerotilaceae</taxon>
        <taxon>Azohydromonas</taxon>
    </lineage>
</organism>
<evidence type="ECO:0000256" key="1">
    <source>
        <dbReference type="SAM" id="Phobius"/>
    </source>
</evidence>
<dbReference type="SUPFAM" id="SSF52540">
    <property type="entry name" value="P-loop containing nucleoside triphosphate hydrolases"/>
    <property type="match status" value="1"/>
</dbReference>
<dbReference type="Pfam" id="PF06761">
    <property type="entry name" value="IcmF-related"/>
    <property type="match status" value="1"/>
</dbReference>
<protein>
    <submittedName>
        <fullName evidence="5">Type VI secretion system membrane subunit TssM</fullName>
    </submittedName>
</protein>
<feature type="domain" description="Type VI secretion system IcmF C-terminal" evidence="2">
    <location>
        <begin position="1068"/>
        <end position="1173"/>
    </location>
</feature>
<feature type="transmembrane region" description="Helical" evidence="1">
    <location>
        <begin position="48"/>
        <end position="65"/>
    </location>
</feature>
<reference evidence="5 6" key="1">
    <citation type="submission" date="2020-04" db="EMBL/GenBank/DDBJ databases">
        <title>Azohydromonas sp. isolated from soil.</title>
        <authorList>
            <person name="Dahal R.H."/>
        </authorList>
    </citation>
    <scope>NUCLEOTIDE SEQUENCE [LARGE SCALE GENOMIC DNA]</scope>
    <source>
        <strain evidence="5 6">G-1-1-14</strain>
    </source>
</reference>
<feature type="transmembrane region" description="Helical" evidence="1">
    <location>
        <begin position="453"/>
        <end position="474"/>
    </location>
</feature>
<dbReference type="AlphaFoldDB" id="A0A848FJ59"/>
<feature type="transmembrane region" description="Helical" evidence="1">
    <location>
        <begin position="12"/>
        <end position="36"/>
    </location>
</feature>
<dbReference type="InterPro" id="IPR025743">
    <property type="entry name" value="TssM1_N"/>
</dbReference>
<dbReference type="Proteomes" id="UP000574067">
    <property type="component" value="Unassembled WGS sequence"/>
</dbReference>